<dbReference type="SUPFAM" id="SSF159234">
    <property type="entry name" value="FomD-like"/>
    <property type="match status" value="1"/>
</dbReference>
<gene>
    <name evidence="2" type="ORF">GCM10011492_36210</name>
</gene>
<dbReference type="RefSeq" id="WP_188838414.1">
    <property type="nucleotide sequence ID" value="NZ_BMHI01000005.1"/>
</dbReference>
<feature type="domain" description="DUF402" evidence="1">
    <location>
        <begin position="64"/>
        <end position="156"/>
    </location>
</feature>
<sequence length="182" mass="20145">MDVVTIQKWKRPAGSGSWRGYVLEQDSLGCWVFTPAHSIYTGVHPDGHKEICEVAQDEQLVGRSCVVLLPAGGWYVAHWVWRAERAVDIDIATPPLRVGDVWMYDDLELDPYVDADGTFGVDDEDEFDRACASGVIGRVARAHAVEEVRTLQQKLADPSAELLHAGATHLADGRRLELPALR</sequence>
<accession>A0A916TE89</accession>
<proteinExistence type="predicted"/>
<dbReference type="Pfam" id="PF04167">
    <property type="entry name" value="DUF402"/>
    <property type="match status" value="1"/>
</dbReference>
<dbReference type="Proteomes" id="UP000636793">
    <property type="component" value="Unassembled WGS sequence"/>
</dbReference>
<reference evidence="2" key="2">
    <citation type="submission" date="2020-09" db="EMBL/GenBank/DDBJ databases">
        <authorList>
            <person name="Sun Q."/>
            <person name="Zhou Y."/>
        </authorList>
    </citation>
    <scope>NUCLEOTIDE SEQUENCE</scope>
    <source>
        <strain evidence="2">CGMCC 1.15085</strain>
    </source>
</reference>
<keyword evidence="3" id="KW-1185">Reference proteome</keyword>
<comment type="caution">
    <text evidence="2">The sequence shown here is derived from an EMBL/GenBank/DDBJ whole genome shotgun (WGS) entry which is preliminary data.</text>
</comment>
<organism evidence="2 3">
    <name type="scientific">Flexivirga endophytica</name>
    <dbReference type="NCBI Taxonomy" id="1849103"/>
    <lineage>
        <taxon>Bacteria</taxon>
        <taxon>Bacillati</taxon>
        <taxon>Actinomycetota</taxon>
        <taxon>Actinomycetes</taxon>
        <taxon>Micrococcales</taxon>
        <taxon>Dermacoccaceae</taxon>
        <taxon>Flexivirga</taxon>
    </lineage>
</organism>
<dbReference type="InterPro" id="IPR035930">
    <property type="entry name" value="FomD-like_sf"/>
</dbReference>
<name>A0A916TE89_9MICO</name>
<evidence type="ECO:0000313" key="3">
    <source>
        <dbReference type="Proteomes" id="UP000636793"/>
    </source>
</evidence>
<dbReference type="AlphaFoldDB" id="A0A916TE89"/>
<reference evidence="2" key="1">
    <citation type="journal article" date="2014" name="Int. J. Syst. Evol. Microbiol.">
        <title>Complete genome sequence of Corynebacterium casei LMG S-19264T (=DSM 44701T), isolated from a smear-ripened cheese.</title>
        <authorList>
            <consortium name="US DOE Joint Genome Institute (JGI-PGF)"/>
            <person name="Walter F."/>
            <person name="Albersmeier A."/>
            <person name="Kalinowski J."/>
            <person name="Ruckert C."/>
        </authorList>
    </citation>
    <scope>NUCLEOTIDE SEQUENCE</scope>
    <source>
        <strain evidence="2">CGMCC 1.15085</strain>
    </source>
</reference>
<evidence type="ECO:0000259" key="1">
    <source>
        <dbReference type="Pfam" id="PF04167"/>
    </source>
</evidence>
<dbReference type="Gene3D" id="2.40.380.10">
    <property type="entry name" value="FomD-like"/>
    <property type="match status" value="1"/>
</dbReference>
<evidence type="ECO:0000313" key="2">
    <source>
        <dbReference type="EMBL" id="GGB42014.1"/>
    </source>
</evidence>
<dbReference type="EMBL" id="BMHI01000005">
    <property type="protein sequence ID" value="GGB42014.1"/>
    <property type="molecule type" value="Genomic_DNA"/>
</dbReference>
<dbReference type="InterPro" id="IPR007295">
    <property type="entry name" value="DUF402"/>
</dbReference>
<protein>
    <recommendedName>
        <fullName evidence="1">DUF402 domain-containing protein</fullName>
    </recommendedName>
</protein>